<evidence type="ECO:0000256" key="2">
    <source>
        <dbReference type="ARBA" id="ARBA00001947"/>
    </source>
</evidence>
<dbReference type="GO" id="GO:0005975">
    <property type="term" value="P:carbohydrate metabolic process"/>
    <property type="evidence" value="ECO:0007669"/>
    <property type="project" value="InterPro"/>
</dbReference>
<evidence type="ECO:0000256" key="4">
    <source>
        <dbReference type="ARBA" id="ARBA00004666"/>
    </source>
</evidence>
<evidence type="ECO:0000256" key="1">
    <source>
        <dbReference type="ARBA" id="ARBA00000757"/>
    </source>
</evidence>
<keyword evidence="8" id="KW-0479">Metal-binding</keyword>
<comment type="function">
    <text evidence="3">Involved in the synthesis of the GDP-mannose and dolichol-phosphate-mannose required for a number of critical mannosyl transfer reactions.</text>
</comment>
<evidence type="ECO:0000256" key="8">
    <source>
        <dbReference type="ARBA" id="ARBA00022723"/>
    </source>
</evidence>
<reference evidence="15" key="1">
    <citation type="submission" date="2016-04" db="EMBL/GenBank/DDBJ databases">
        <authorList>
            <person name="Nguyen H.D."/>
            <person name="Samba Siva P."/>
            <person name="Cullis J."/>
            <person name="Levesque C.A."/>
            <person name="Hambleton S."/>
        </authorList>
    </citation>
    <scope>NUCLEOTIDE SEQUENCE</scope>
    <source>
        <strain evidence="15">DAOMC 236416</strain>
    </source>
</reference>
<keyword evidence="9" id="KW-0862">Zinc</keyword>
<evidence type="ECO:0000259" key="13">
    <source>
        <dbReference type="Pfam" id="PF20511"/>
    </source>
</evidence>
<dbReference type="InterPro" id="IPR046457">
    <property type="entry name" value="PMI_typeI_cat"/>
</dbReference>
<evidence type="ECO:0000256" key="3">
    <source>
        <dbReference type="ARBA" id="ARBA00002564"/>
    </source>
</evidence>
<name>A0A177TF32_9BASI</name>
<dbReference type="InterPro" id="IPR001250">
    <property type="entry name" value="Man6P_Isoase-1"/>
</dbReference>
<evidence type="ECO:0000313" key="16">
    <source>
        <dbReference type="Proteomes" id="UP000077521"/>
    </source>
</evidence>
<dbReference type="NCBIfam" id="TIGR00218">
    <property type="entry name" value="manA"/>
    <property type="match status" value="1"/>
</dbReference>
<evidence type="ECO:0000256" key="9">
    <source>
        <dbReference type="ARBA" id="ARBA00022833"/>
    </source>
</evidence>
<comment type="caution">
    <text evidence="15">The sequence shown here is derived from an EMBL/GenBank/DDBJ whole genome shotgun (WGS) entry which is preliminary data.</text>
</comment>
<evidence type="ECO:0000256" key="5">
    <source>
        <dbReference type="ARBA" id="ARBA00010772"/>
    </source>
</evidence>
<comment type="catalytic activity">
    <reaction evidence="1">
        <text>D-mannose 6-phosphate = D-fructose 6-phosphate</text>
        <dbReference type="Rhea" id="RHEA:12356"/>
        <dbReference type="ChEBI" id="CHEBI:58735"/>
        <dbReference type="ChEBI" id="CHEBI:61527"/>
        <dbReference type="EC" id="5.3.1.8"/>
    </reaction>
</comment>
<dbReference type="Proteomes" id="UP000077521">
    <property type="component" value="Unassembled WGS sequence"/>
</dbReference>
<dbReference type="GO" id="GO:0005829">
    <property type="term" value="C:cytosol"/>
    <property type="evidence" value="ECO:0007669"/>
    <property type="project" value="TreeGrafter"/>
</dbReference>
<dbReference type="GO" id="GO:0009298">
    <property type="term" value="P:GDP-mannose biosynthetic process"/>
    <property type="evidence" value="ECO:0007669"/>
    <property type="project" value="UniProtKB-UniPathway"/>
</dbReference>
<comment type="pathway">
    <text evidence="4">Nucleotide-sugar biosynthesis; GDP-alpha-D-mannose biosynthesis; alpha-D-mannose 1-phosphate from D-fructose 6-phosphate: step 1/2.</text>
</comment>
<dbReference type="InterPro" id="IPR046458">
    <property type="entry name" value="PMI_typeI_hel"/>
</dbReference>
<dbReference type="SUPFAM" id="SSF51182">
    <property type="entry name" value="RmlC-like cupins"/>
    <property type="match status" value="1"/>
</dbReference>
<sequence length="496" mass="53708">MVFLKSIHSPVQVFPWGKIGESSLAGQLYLKGGHAAAQGKSQLDPDTPYAEFWQGSTHIKGPSTLASAHSPDPGAIVLETPLSEVLREQKYEVLGGKLMRKMPWIDTDTHGGIPILFKILSAGKALPLQAHPDSELAKKLHEAQPDREDDHQVRFDGVHKPEIALALTPFRGFIGFAPAELIIQRMALLPELRNLLLARNIPIGVSKHLVQDMVDPYEEIQRAHSPYTWHDKVSAAIGRLLGADRHLLSAAIKHAVSRAENEKESWPGPEGEQLRSLLIELSQQYPGDSGVFAAPVFMNLATLEPGECIYAPADTCHAWLSGDIIEAMPASVNVENVAFGPEPCVETIELFSKMLTYDFKPVSDYKIQPEPMPATNGAASIYRVPLEEFDVVKITLSGEKEGSPRSVRLFTNEKDGLGTLDGVAIVSIVRGRGGKIKGFEEGGEKTSSDVSYDVGEGSVFVVGKGTAIQIESGQDGEGSDGAELEAYVAVCQPKTP</sequence>
<feature type="domain" description="Phosphomannose isomerase type I catalytic" evidence="13">
    <location>
        <begin position="7"/>
        <end position="178"/>
    </location>
</feature>
<evidence type="ECO:0000259" key="14">
    <source>
        <dbReference type="Pfam" id="PF20512"/>
    </source>
</evidence>
<dbReference type="PANTHER" id="PTHR10309:SF0">
    <property type="entry name" value="MANNOSE-6-PHOSPHATE ISOMERASE"/>
    <property type="match status" value="1"/>
</dbReference>
<gene>
    <name evidence="15" type="ORF">A4X13_0g4360</name>
</gene>
<dbReference type="PRINTS" id="PR00714">
    <property type="entry name" value="MAN6PISMRASE"/>
</dbReference>
<dbReference type="GO" id="GO:0008270">
    <property type="term" value="F:zinc ion binding"/>
    <property type="evidence" value="ECO:0007669"/>
    <property type="project" value="InterPro"/>
</dbReference>
<dbReference type="Gene3D" id="1.10.441.10">
    <property type="entry name" value="Phosphomannose Isomerase, domain 2"/>
    <property type="match status" value="1"/>
</dbReference>
<dbReference type="PANTHER" id="PTHR10309">
    <property type="entry name" value="MANNOSE-6-PHOSPHATE ISOMERASE"/>
    <property type="match status" value="1"/>
</dbReference>
<feature type="domain" description="Phosphomannose isomerase type I helical insertion" evidence="14">
    <location>
        <begin position="234"/>
        <end position="297"/>
    </location>
</feature>
<evidence type="ECO:0000256" key="6">
    <source>
        <dbReference type="ARBA" id="ARBA00011956"/>
    </source>
</evidence>
<evidence type="ECO:0000256" key="10">
    <source>
        <dbReference type="ARBA" id="ARBA00023235"/>
    </source>
</evidence>
<dbReference type="EC" id="5.3.1.8" evidence="6"/>
<dbReference type="Gene3D" id="2.60.120.10">
    <property type="entry name" value="Jelly Rolls"/>
    <property type="match status" value="2"/>
</dbReference>
<comment type="similarity">
    <text evidence="5">Belongs to the mannose-6-phosphate isomerase type 1 family.</text>
</comment>
<dbReference type="EMBL" id="LWDF02000283">
    <property type="protein sequence ID" value="KAE8250813.1"/>
    <property type="molecule type" value="Genomic_DNA"/>
</dbReference>
<reference evidence="15" key="2">
    <citation type="journal article" date="2019" name="IMA Fungus">
        <title>Genome sequencing and comparison of five Tilletia species to identify candidate genes for the detection of regulated species infecting wheat.</title>
        <authorList>
            <person name="Nguyen H.D.T."/>
            <person name="Sultana T."/>
            <person name="Kesanakurti P."/>
            <person name="Hambleton S."/>
        </authorList>
    </citation>
    <scope>NUCLEOTIDE SEQUENCE</scope>
    <source>
        <strain evidence="15">DAOMC 236416</strain>
    </source>
</reference>
<organism evidence="15 16">
    <name type="scientific">Tilletia indica</name>
    <dbReference type="NCBI Taxonomy" id="43049"/>
    <lineage>
        <taxon>Eukaryota</taxon>
        <taxon>Fungi</taxon>
        <taxon>Dikarya</taxon>
        <taxon>Basidiomycota</taxon>
        <taxon>Ustilaginomycotina</taxon>
        <taxon>Exobasidiomycetes</taxon>
        <taxon>Tilletiales</taxon>
        <taxon>Tilletiaceae</taxon>
        <taxon>Tilletia</taxon>
    </lineage>
</organism>
<keyword evidence="16" id="KW-1185">Reference proteome</keyword>
<dbReference type="UniPathway" id="UPA00126">
    <property type="reaction ID" value="UER00423"/>
</dbReference>
<evidence type="ECO:0000256" key="7">
    <source>
        <dbReference type="ARBA" id="ARBA00018236"/>
    </source>
</evidence>
<dbReference type="Pfam" id="PF20512">
    <property type="entry name" value="PMI_typeI_hel"/>
    <property type="match status" value="1"/>
</dbReference>
<dbReference type="CDD" id="cd07011">
    <property type="entry name" value="cupin_PMI_type_I_N"/>
    <property type="match status" value="1"/>
</dbReference>
<protein>
    <recommendedName>
        <fullName evidence="7">Mannose-6-phosphate isomerase</fullName>
        <ecNumber evidence="6">5.3.1.8</ecNumber>
    </recommendedName>
    <alternativeName>
        <fullName evidence="11">Phosphohexomutase</fullName>
    </alternativeName>
    <alternativeName>
        <fullName evidence="12">Phosphomannose isomerase</fullName>
    </alternativeName>
</protein>
<proteinExistence type="inferred from homology"/>
<evidence type="ECO:0000256" key="12">
    <source>
        <dbReference type="ARBA" id="ARBA00030762"/>
    </source>
</evidence>
<comment type="cofactor">
    <cofactor evidence="2">
        <name>Zn(2+)</name>
        <dbReference type="ChEBI" id="CHEBI:29105"/>
    </cofactor>
</comment>
<dbReference type="InterPro" id="IPR014710">
    <property type="entry name" value="RmlC-like_jellyroll"/>
</dbReference>
<dbReference type="AlphaFoldDB" id="A0A177TF32"/>
<dbReference type="GO" id="GO:0004476">
    <property type="term" value="F:mannose-6-phosphate isomerase activity"/>
    <property type="evidence" value="ECO:0007669"/>
    <property type="project" value="UniProtKB-EC"/>
</dbReference>
<evidence type="ECO:0000256" key="11">
    <source>
        <dbReference type="ARBA" id="ARBA00029741"/>
    </source>
</evidence>
<keyword evidence="10" id="KW-0413">Isomerase</keyword>
<dbReference type="InterPro" id="IPR016305">
    <property type="entry name" value="Mannose-6-P_Isomerase"/>
</dbReference>
<evidence type="ECO:0000313" key="15">
    <source>
        <dbReference type="EMBL" id="KAE8250813.1"/>
    </source>
</evidence>
<accession>A0A177TF32</accession>
<dbReference type="Pfam" id="PF20511">
    <property type="entry name" value="PMI_typeI_cat"/>
    <property type="match status" value="1"/>
</dbReference>
<dbReference type="InterPro" id="IPR011051">
    <property type="entry name" value="RmlC_Cupin_sf"/>
</dbReference>